<dbReference type="KEGG" id="manr:MPAN_012060"/>
<organism evidence="1 2">
    <name type="scientific">Mariniplasma anaerobium</name>
    <dbReference type="NCBI Taxonomy" id="2735436"/>
    <lineage>
        <taxon>Bacteria</taxon>
        <taxon>Bacillati</taxon>
        <taxon>Mycoplasmatota</taxon>
        <taxon>Mollicutes</taxon>
        <taxon>Acholeplasmatales</taxon>
        <taxon>Acholeplasmataceae</taxon>
        <taxon>Mariniplasma</taxon>
    </lineage>
</organism>
<reference evidence="1" key="1">
    <citation type="submission" date="2021-01" db="EMBL/GenBank/DDBJ databases">
        <title>Draft genome sequence of Acholeplasmataceae bacterium strain Mahy22.</title>
        <authorList>
            <person name="Watanabe M."/>
            <person name="Kojima H."/>
            <person name="Fukui M."/>
        </authorList>
    </citation>
    <scope>NUCLEOTIDE SEQUENCE</scope>
    <source>
        <strain evidence="1">Mahy22</strain>
    </source>
</reference>
<gene>
    <name evidence="1" type="ORF">MPAN_012060</name>
</gene>
<dbReference type="Gene3D" id="3.40.630.30">
    <property type="match status" value="1"/>
</dbReference>
<dbReference type="EMBL" id="AP024412">
    <property type="protein sequence ID" value="BCR36313.1"/>
    <property type="molecule type" value="Genomic_DNA"/>
</dbReference>
<dbReference type="RefSeq" id="WP_176238869.1">
    <property type="nucleotide sequence ID" value="NZ_AP024412.1"/>
</dbReference>
<evidence type="ECO:0000313" key="1">
    <source>
        <dbReference type="EMBL" id="BCR36313.1"/>
    </source>
</evidence>
<dbReference type="Proteomes" id="UP000620133">
    <property type="component" value="Chromosome"/>
</dbReference>
<dbReference type="SUPFAM" id="SSF55729">
    <property type="entry name" value="Acyl-CoA N-acyltransferases (Nat)"/>
    <property type="match status" value="1"/>
</dbReference>
<dbReference type="PANTHER" id="PTHR39173">
    <property type="entry name" value="ACETYLTRANSFERASE"/>
    <property type="match status" value="1"/>
</dbReference>
<dbReference type="Pfam" id="PF00583">
    <property type="entry name" value="Acetyltransf_1"/>
    <property type="match status" value="1"/>
</dbReference>
<sequence>MYKLVKPNLEHKAKFLDYLDDWGDQSMTPLTSDMKDMSYEDLLSYFYQAEHDINLPRGYVPDSNYFFVDEHNEIFGFVNIRHYLNDILLKIRGHIAYGIRPSKRGMGLSKIMLELALIEAKKKGINRVLMVCDKSNIASAKSIIANKGILENEVYDVTDHKIIQRFWIDLSDE</sequence>
<dbReference type="PANTHER" id="PTHR39173:SF1">
    <property type="entry name" value="ACETYLTRANSFERASE"/>
    <property type="match status" value="1"/>
</dbReference>
<accession>A0A7U9XVC5</accession>
<dbReference type="InterPro" id="IPR000182">
    <property type="entry name" value="GNAT_dom"/>
</dbReference>
<evidence type="ECO:0000313" key="2">
    <source>
        <dbReference type="Proteomes" id="UP000620133"/>
    </source>
</evidence>
<dbReference type="InterPro" id="IPR016181">
    <property type="entry name" value="Acyl_CoA_acyltransferase"/>
</dbReference>
<dbReference type="AlphaFoldDB" id="A0A7U9XVC5"/>
<dbReference type="GO" id="GO:0016747">
    <property type="term" value="F:acyltransferase activity, transferring groups other than amino-acyl groups"/>
    <property type="evidence" value="ECO:0007669"/>
    <property type="project" value="InterPro"/>
</dbReference>
<name>A0A7U9XVC5_9MOLU</name>
<keyword evidence="2" id="KW-1185">Reference proteome</keyword>
<proteinExistence type="predicted"/>
<dbReference type="PROSITE" id="PS51186">
    <property type="entry name" value="GNAT"/>
    <property type="match status" value="1"/>
</dbReference>
<protein>
    <submittedName>
        <fullName evidence="1">Acetyltransferase</fullName>
    </submittedName>
</protein>